<dbReference type="AlphaFoldDB" id="A0A9D1FAF8"/>
<dbReference type="SMART" id="SM00116">
    <property type="entry name" value="CBS"/>
    <property type="match status" value="2"/>
</dbReference>
<dbReference type="CDD" id="cd04622">
    <property type="entry name" value="CBS_pair_HRP1_like"/>
    <property type="match status" value="1"/>
</dbReference>
<reference evidence="4" key="2">
    <citation type="journal article" date="2021" name="PeerJ">
        <title>Extensive microbial diversity within the chicken gut microbiome revealed by metagenomics and culture.</title>
        <authorList>
            <person name="Gilroy R."/>
            <person name="Ravi A."/>
            <person name="Getino M."/>
            <person name="Pursley I."/>
            <person name="Horton D.L."/>
            <person name="Alikhan N.F."/>
            <person name="Baker D."/>
            <person name="Gharbi K."/>
            <person name="Hall N."/>
            <person name="Watson M."/>
            <person name="Adriaenssens E.M."/>
            <person name="Foster-Nyarko E."/>
            <person name="Jarju S."/>
            <person name="Secka A."/>
            <person name="Antonio M."/>
            <person name="Oren A."/>
            <person name="Chaudhuri R.R."/>
            <person name="La Ragione R."/>
            <person name="Hildebrand F."/>
            <person name="Pallen M.J."/>
        </authorList>
    </citation>
    <scope>NUCLEOTIDE SEQUENCE</scope>
    <source>
        <strain evidence="4">ChiBcec16-1751</strain>
    </source>
</reference>
<feature type="domain" description="CBS" evidence="3">
    <location>
        <begin position="7"/>
        <end position="65"/>
    </location>
</feature>
<evidence type="ECO:0000313" key="5">
    <source>
        <dbReference type="Proteomes" id="UP000886741"/>
    </source>
</evidence>
<dbReference type="Proteomes" id="UP000886741">
    <property type="component" value="Unassembled WGS sequence"/>
</dbReference>
<dbReference type="SUPFAM" id="SSF54631">
    <property type="entry name" value="CBS-domain pair"/>
    <property type="match status" value="1"/>
</dbReference>
<proteinExistence type="predicted"/>
<comment type="caution">
    <text evidence="4">The sequence shown here is derived from an EMBL/GenBank/DDBJ whole genome shotgun (WGS) entry which is preliminary data.</text>
</comment>
<feature type="domain" description="CBS" evidence="3">
    <location>
        <begin position="73"/>
        <end position="129"/>
    </location>
</feature>
<evidence type="ECO:0000259" key="3">
    <source>
        <dbReference type="PROSITE" id="PS51371"/>
    </source>
</evidence>
<accession>A0A9D1FAF8</accession>
<dbReference type="InterPro" id="IPR051257">
    <property type="entry name" value="Diverse_CBS-Domain"/>
</dbReference>
<dbReference type="PANTHER" id="PTHR43080:SF2">
    <property type="entry name" value="CBS DOMAIN-CONTAINING PROTEIN"/>
    <property type="match status" value="1"/>
</dbReference>
<dbReference type="InterPro" id="IPR046342">
    <property type="entry name" value="CBS_dom_sf"/>
</dbReference>
<protein>
    <submittedName>
        <fullName evidence="4">CBS domain-containing protein</fullName>
    </submittedName>
</protein>
<dbReference type="EMBL" id="DVJJ01000078">
    <property type="protein sequence ID" value="HIS64711.1"/>
    <property type="molecule type" value="Genomic_DNA"/>
</dbReference>
<dbReference type="InterPro" id="IPR000644">
    <property type="entry name" value="CBS_dom"/>
</dbReference>
<dbReference type="PROSITE" id="PS51371">
    <property type="entry name" value="CBS"/>
    <property type="match status" value="2"/>
</dbReference>
<organism evidence="4 5">
    <name type="scientific">Candidatus Avoscillospira avistercoris</name>
    <dbReference type="NCBI Taxonomy" id="2840707"/>
    <lineage>
        <taxon>Bacteria</taxon>
        <taxon>Bacillati</taxon>
        <taxon>Bacillota</taxon>
        <taxon>Clostridia</taxon>
        <taxon>Eubacteriales</taxon>
        <taxon>Oscillospiraceae</taxon>
        <taxon>Oscillospiraceae incertae sedis</taxon>
        <taxon>Candidatus Avoscillospira</taxon>
    </lineage>
</organism>
<reference evidence="4" key="1">
    <citation type="submission" date="2020-10" db="EMBL/GenBank/DDBJ databases">
        <authorList>
            <person name="Gilroy R."/>
        </authorList>
    </citation>
    <scope>NUCLEOTIDE SEQUENCE</scope>
    <source>
        <strain evidence="4">ChiBcec16-1751</strain>
    </source>
</reference>
<dbReference type="Gene3D" id="3.10.580.10">
    <property type="entry name" value="CBS-domain"/>
    <property type="match status" value="1"/>
</dbReference>
<keyword evidence="1 2" id="KW-0129">CBS domain</keyword>
<dbReference type="Pfam" id="PF00571">
    <property type="entry name" value="CBS"/>
    <property type="match status" value="2"/>
</dbReference>
<name>A0A9D1FAF8_9FIRM</name>
<gene>
    <name evidence="4" type="ORF">IAA83_04985</name>
</gene>
<evidence type="ECO:0000256" key="1">
    <source>
        <dbReference type="ARBA" id="ARBA00023122"/>
    </source>
</evidence>
<evidence type="ECO:0000313" key="4">
    <source>
        <dbReference type="EMBL" id="HIS64711.1"/>
    </source>
</evidence>
<dbReference type="PANTHER" id="PTHR43080">
    <property type="entry name" value="CBS DOMAIN-CONTAINING PROTEIN CBSX3, MITOCHONDRIAL"/>
    <property type="match status" value="1"/>
</dbReference>
<sequence length="142" mass="15097">MKVQDFMTPGPVCVAPEDMAASAARVLSRYNIGSVPVCAKGGKLCGLLTDRDIVLRCVAAGLPPEKTAVADIMTRRIVAAAPGDDAEEAAQRMALEQVRRLPVVEGGKLVGVLSLGDLTVNDRFRMEASDCLAEICTNLKKR</sequence>
<evidence type="ECO:0000256" key="2">
    <source>
        <dbReference type="PROSITE-ProRule" id="PRU00703"/>
    </source>
</evidence>